<keyword evidence="4" id="KW-0645">Protease</keyword>
<comment type="similarity">
    <text evidence="1">Belongs to the peptidase C78 family.</text>
</comment>
<dbReference type="PANTHER" id="PTHR48153:SF3">
    <property type="entry name" value="INACTIVE UFM1-SPECIFIC PROTEASE 1"/>
    <property type="match status" value="1"/>
</dbReference>
<proteinExistence type="inferred from homology"/>
<gene>
    <name evidence="4" type="ORF">APICC_05601</name>
</gene>
<feature type="domain" description="UFSP1/2/DUB catalytic" evidence="3">
    <location>
        <begin position="25"/>
        <end position="209"/>
    </location>
</feature>
<dbReference type="STRING" id="94128.A0A2A3ESM1"/>
<dbReference type="Proteomes" id="UP000242457">
    <property type="component" value="Unassembled WGS sequence"/>
</dbReference>
<keyword evidence="5" id="KW-1185">Reference proteome</keyword>
<keyword evidence="2" id="KW-0378">Hydrolase</keyword>
<sequence>MTVNYSSDLLRNVHQNILLPEIGQSFLVKGDYEYWHYCCDGFNDKGWGCGYRTLQTICSWIIENGNLGQSVPSIRRIQEVLVTLNDKEQPFIGSREWIGSFEVCLVLNHLYDILSKIVHVPNGKALRDHIPTIKKHFEEFGSPIMMGGDKDCSSKCVLGVHEGSNNTYFLILDPHFIGRARTTEQLKNYHWIKWQNLNNFIDSSFYNLCLPQVKFVNRNNK</sequence>
<dbReference type="InterPro" id="IPR012462">
    <property type="entry name" value="UFSP1/2_DUB_cat"/>
</dbReference>
<dbReference type="EMBL" id="KZ288193">
    <property type="protein sequence ID" value="PBC34041.1"/>
    <property type="molecule type" value="Genomic_DNA"/>
</dbReference>
<organism evidence="4 5">
    <name type="scientific">Apis cerana cerana</name>
    <name type="common">Oriental honeybee</name>
    <dbReference type="NCBI Taxonomy" id="94128"/>
    <lineage>
        <taxon>Eukaryota</taxon>
        <taxon>Metazoa</taxon>
        <taxon>Ecdysozoa</taxon>
        <taxon>Arthropoda</taxon>
        <taxon>Hexapoda</taxon>
        <taxon>Insecta</taxon>
        <taxon>Pterygota</taxon>
        <taxon>Neoptera</taxon>
        <taxon>Endopterygota</taxon>
        <taxon>Hymenoptera</taxon>
        <taxon>Apocrita</taxon>
        <taxon>Aculeata</taxon>
        <taxon>Apoidea</taxon>
        <taxon>Anthophila</taxon>
        <taxon>Apidae</taxon>
        <taxon>Apis</taxon>
    </lineage>
</organism>
<accession>A0A2A3ESM1</accession>
<dbReference type="Pfam" id="PF07910">
    <property type="entry name" value="Peptidase_C78"/>
    <property type="match status" value="1"/>
</dbReference>
<dbReference type="GO" id="GO:0071567">
    <property type="term" value="F:deUFMylase activity"/>
    <property type="evidence" value="ECO:0007669"/>
    <property type="project" value="TreeGrafter"/>
</dbReference>
<evidence type="ECO:0000256" key="2">
    <source>
        <dbReference type="ARBA" id="ARBA00022801"/>
    </source>
</evidence>
<dbReference type="OrthoDB" id="417506at2759"/>
<dbReference type="GO" id="GO:0006508">
    <property type="term" value="P:proteolysis"/>
    <property type="evidence" value="ECO:0007669"/>
    <property type="project" value="UniProtKB-KW"/>
</dbReference>
<reference evidence="4 5" key="1">
    <citation type="submission" date="2014-07" db="EMBL/GenBank/DDBJ databases">
        <title>Genomic and transcriptomic analysis on Apis cerana provide comprehensive insights into honey bee biology.</title>
        <authorList>
            <person name="Diao Q."/>
            <person name="Sun L."/>
            <person name="Zheng H."/>
            <person name="Zheng H."/>
            <person name="Xu S."/>
            <person name="Wang S."/>
            <person name="Zeng Z."/>
            <person name="Hu F."/>
            <person name="Su S."/>
            <person name="Wu J."/>
        </authorList>
    </citation>
    <scope>NUCLEOTIDE SEQUENCE [LARGE SCALE GENOMIC DNA]</scope>
    <source>
        <tissue evidence="4">Pupae without intestine</tissue>
    </source>
</reference>
<dbReference type="InterPro" id="IPR038765">
    <property type="entry name" value="Papain-like_cys_pep_sf"/>
</dbReference>
<evidence type="ECO:0000256" key="1">
    <source>
        <dbReference type="ARBA" id="ARBA00008552"/>
    </source>
</evidence>
<evidence type="ECO:0000313" key="5">
    <source>
        <dbReference type="Proteomes" id="UP000242457"/>
    </source>
</evidence>
<evidence type="ECO:0000259" key="3">
    <source>
        <dbReference type="Pfam" id="PF07910"/>
    </source>
</evidence>
<protein>
    <submittedName>
        <fullName evidence="4">Ufm1-specific protease</fullName>
    </submittedName>
</protein>
<dbReference type="AlphaFoldDB" id="A0A2A3ESM1"/>
<evidence type="ECO:0000313" key="4">
    <source>
        <dbReference type="EMBL" id="PBC34041.1"/>
    </source>
</evidence>
<dbReference type="Gene3D" id="3.90.70.130">
    <property type="match status" value="1"/>
</dbReference>
<dbReference type="SUPFAM" id="SSF54001">
    <property type="entry name" value="Cysteine proteinases"/>
    <property type="match status" value="1"/>
</dbReference>
<name>A0A2A3ESM1_APICC</name>
<dbReference type="PANTHER" id="PTHR48153">
    <property type="entry name" value="UFM1-SPECIFIC PROTEASE 2"/>
    <property type="match status" value="1"/>
</dbReference>